<dbReference type="Proteomes" id="UP000276417">
    <property type="component" value="Chromosome 1"/>
</dbReference>
<feature type="region of interest" description="Disordered" evidence="4">
    <location>
        <begin position="236"/>
        <end position="255"/>
    </location>
</feature>
<dbReference type="InterPro" id="IPR027417">
    <property type="entry name" value="P-loop_NTPase"/>
</dbReference>
<dbReference type="Pfam" id="PF00005">
    <property type="entry name" value="ABC_tran"/>
    <property type="match status" value="1"/>
</dbReference>
<evidence type="ECO:0000313" key="6">
    <source>
        <dbReference type="EMBL" id="AZI43226.1"/>
    </source>
</evidence>
<dbReference type="InterPro" id="IPR003439">
    <property type="entry name" value="ABC_transporter-like_ATP-bd"/>
</dbReference>
<proteinExistence type="predicted"/>
<dbReference type="PANTHER" id="PTHR24220">
    <property type="entry name" value="IMPORT ATP-BINDING PROTEIN"/>
    <property type="match status" value="1"/>
</dbReference>
<dbReference type="InterPro" id="IPR017911">
    <property type="entry name" value="MacB-like_ATP-bd"/>
</dbReference>
<dbReference type="GO" id="GO:0016887">
    <property type="term" value="F:ATP hydrolysis activity"/>
    <property type="evidence" value="ECO:0007669"/>
    <property type="project" value="InterPro"/>
</dbReference>
<name>A0A3G8YPX0_9DEIO</name>
<evidence type="ECO:0000256" key="2">
    <source>
        <dbReference type="ARBA" id="ARBA00022741"/>
    </source>
</evidence>
<evidence type="ECO:0000256" key="1">
    <source>
        <dbReference type="ARBA" id="ARBA00022448"/>
    </source>
</evidence>
<dbReference type="PANTHER" id="PTHR24220:SF86">
    <property type="entry name" value="ABC TRANSPORTER ABCH.1"/>
    <property type="match status" value="1"/>
</dbReference>
<dbReference type="EMBL" id="CP034183">
    <property type="protein sequence ID" value="AZI43226.1"/>
    <property type="molecule type" value="Genomic_DNA"/>
</dbReference>
<dbReference type="Gene3D" id="3.40.50.300">
    <property type="entry name" value="P-loop containing nucleotide triphosphate hydrolases"/>
    <property type="match status" value="1"/>
</dbReference>
<accession>A0A3G8YPX0</accession>
<feature type="domain" description="ABC transporter" evidence="5">
    <location>
        <begin position="11"/>
        <end position="250"/>
    </location>
</feature>
<feature type="compositionally biased region" description="Acidic residues" evidence="4">
    <location>
        <begin position="236"/>
        <end position="245"/>
    </location>
</feature>
<dbReference type="KEGG" id="dph:EHF33_11130"/>
<dbReference type="InterPro" id="IPR003593">
    <property type="entry name" value="AAA+_ATPase"/>
</dbReference>
<keyword evidence="7" id="KW-1185">Reference proteome</keyword>
<dbReference type="AlphaFoldDB" id="A0A3G8YPX0"/>
<dbReference type="FunFam" id="3.40.50.300:FF:000032">
    <property type="entry name" value="Export ABC transporter ATP-binding protein"/>
    <property type="match status" value="1"/>
</dbReference>
<dbReference type="OrthoDB" id="9810992at2"/>
<evidence type="ECO:0000256" key="3">
    <source>
        <dbReference type="ARBA" id="ARBA00022840"/>
    </source>
</evidence>
<dbReference type="GO" id="GO:0005524">
    <property type="term" value="F:ATP binding"/>
    <property type="evidence" value="ECO:0007669"/>
    <property type="project" value="UniProtKB-KW"/>
</dbReference>
<gene>
    <name evidence="6" type="ORF">EHF33_11130</name>
</gene>
<evidence type="ECO:0000313" key="7">
    <source>
        <dbReference type="Proteomes" id="UP000276417"/>
    </source>
</evidence>
<keyword evidence="1" id="KW-0813">Transport</keyword>
<dbReference type="InterPro" id="IPR017871">
    <property type="entry name" value="ABC_transporter-like_CS"/>
</dbReference>
<dbReference type="CDD" id="cd03255">
    <property type="entry name" value="ABC_MJ0796_LolCDE_FtsE"/>
    <property type="match status" value="1"/>
</dbReference>
<keyword evidence="2" id="KW-0547">Nucleotide-binding</keyword>
<reference evidence="6 7" key="1">
    <citation type="submission" date="2018-11" db="EMBL/GenBank/DDBJ databases">
        <title>Deinococcus shelandsis sp. nov., isolated from South Shetland Islands soil of Antarctica.</title>
        <authorList>
            <person name="Tian J."/>
        </authorList>
    </citation>
    <scope>NUCLEOTIDE SEQUENCE [LARGE SCALE GENOMIC DNA]</scope>
    <source>
        <strain evidence="6 7">S14-83T</strain>
    </source>
</reference>
<dbReference type="GO" id="GO:0098796">
    <property type="term" value="C:membrane protein complex"/>
    <property type="evidence" value="ECO:0007669"/>
    <property type="project" value="UniProtKB-ARBA"/>
</dbReference>
<dbReference type="SMART" id="SM00382">
    <property type="entry name" value="AAA"/>
    <property type="match status" value="1"/>
</dbReference>
<dbReference type="GO" id="GO:0022857">
    <property type="term" value="F:transmembrane transporter activity"/>
    <property type="evidence" value="ECO:0007669"/>
    <property type="project" value="TreeGrafter"/>
</dbReference>
<dbReference type="GO" id="GO:0005886">
    <property type="term" value="C:plasma membrane"/>
    <property type="evidence" value="ECO:0007669"/>
    <property type="project" value="TreeGrafter"/>
</dbReference>
<evidence type="ECO:0000256" key="4">
    <source>
        <dbReference type="SAM" id="MobiDB-lite"/>
    </source>
</evidence>
<protein>
    <submittedName>
        <fullName evidence="6">ABC transporter ATP-binding protein</fullName>
    </submittedName>
</protein>
<dbReference type="PROSITE" id="PS50893">
    <property type="entry name" value="ABC_TRANSPORTER_2"/>
    <property type="match status" value="1"/>
</dbReference>
<dbReference type="RefSeq" id="WP_124871358.1">
    <property type="nucleotide sequence ID" value="NZ_CP034183.1"/>
</dbReference>
<sequence length="255" mass="27605">MSQAAVRQPVIQLSGITKVYEGEGDAEVHALSGIDLDIFEGEYVALMGPSGSGKSTLMHILGCLDQPTQGSYHLGGDDVSQMGEDELAQIRNERIGFVFQAFNLLARTSAQKNVELPLAYRGVGMRERSQRAKLALTRVGLGDRLGHKPSELSGGQKQRVAIARALVQDPKVLLADEPTGNLDSKSTKGILRLFDELHAEGRTIVLVTHEEEVGARAQRIIWLRDGLISDGRPVLDDDLDEDLPDDQFGAPEAGA</sequence>
<dbReference type="InterPro" id="IPR015854">
    <property type="entry name" value="ABC_transpr_LolD-like"/>
</dbReference>
<dbReference type="SUPFAM" id="SSF52540">
    <property type="entry name" value="P-loop containing nucleoside triphosphate hydrolases"/>
    <property type="match status" value="1"/>
</dbReference>
<keyword evidence="3 6" id="KW-0067">ATP-binding</keyword>
<evidence type="ECO:0000259" key="5">
    <source>
        <dbReference type="PROSITE" id="PS50893"/>
    </source>
</evidence>
<organism evidence="6 7">
    <name type="scientific">Deinococcus psychrotolerans</name>
    <dbReference type="NCBI Taxonomy" id="2489213"/>
    <lineage>
        <taxon>Bacteria</taxon>
        <taxon>Thermotogati</taxon>
        <taxon>Deinococcota</taxon>
        <taxon>Deinococci</taxon>
        <taxon>Deinococcales</taxon>
        <taxon>Deinococcaceae</taxon>
        <taxon>Deinococcus</taxon>
    </lineage>
</organism>
<dbReference type="PROSITE" id="PS00211">
    <property type="entry name" value="ABC_TRANSPORTER_1"/>
    <property type="match status" value="1"/>
</dbReference>